<evidence type="ECO:0000313" key="6">
    <source>
        <dbReference type="Proteomes" id="UP000011669"/>
    </source>
</evidence>
<keyword evidence="3" id="KW-1133">Transmembrane helix</keyword>
<feature type="transmembrane region" description="Helical" evidence="3">
    <location>
        <begin position="296"/>
        <end position="315"/>
    </location>
</feature>
<dbReference type="GO" id="GO:0016757">
    <property type="term" value="F:glycosyltransferase activity"/>
    <property type="evidence" value="ECO:0007669"/>
    <property type="project" value="UniProtKB-KW"/>
</dbReference>
<keyword evidence="2 5" id="KW-0808">Transferase</keyword>
<gene>
    <name evidence="5" type="ORF">C449_12280</name>
</gene>
<dbReference type="RefSeq" id="WP_006078316.1">
    <property type="nucleotide sequence ID" value="NZ_AOMD01000027.1"/>
</dbReference>
<keyword evidence="3" id="KW-0472">Membrane</keyword>
<comment type="caution">
    <text evidence="5">The sequence shown here is derived from an EMBL/GenBank/DDBJ whole genome shotgun (WGS) entry which is preliminary data.</text>
</comment>
<evidence type="ECO:0000256" key="3">
    <source>
        <dbReference type="SAM" id="Phobius"/>
    </source>
</evidence>
<evidence type="ECO:0000313" key="5">
    <source>
        <dbReference type="EMBL" id="EMA43816.1"/>
    </source>
</evidence>
<feature type="transmembrane region" description="Helical" evidence="3">
    <location>
        <begin position="320"/>
        <end position="340"/>
    </location>
</feature>
<dbReference type="OrthoDB" id="43988at2157"/>
<proteinExistence type="predicted"/>
<dbReference type="AlphaFoldDB" id="M0MDJ9"/>
<sequence>MNTRNKFLSAVLWFCSLALVHTYLLYPAVLATVTRIDSTGRGELPAELPTVSLVIAAYNEAGVIARKIENSLTLEYPSEKLEIIVFSDASSDRTDEIVNSYAEHGVQLIRVEGRVGKTECQNVVAEQVDSEIIVFSDANSMYESDAIQELVRSFKPGIGCVVGELRYGDADGVEGESTYWRYERLIKRLESELGSVVTGNGSIYAVRNAAYVPLPQNAISDFAEPLALIEDGYRVAYCPSAVAWEQTGASVESELSRRIRIVTRSWNTLSNHTGLLNVLRYPSFGFKLLSHKVFRWLSPVFLIGVFLTSVLLAVLTLGPLYLALVAFQLGFYCCAVVGAVGDRLGWQTHPVFHVPYYFVVSNYGMGRAMVNLLNRRNFVTWETEDRSVEE</sequence>
<protein>
    <submittedName>
        <fullName evidence="5">Family 2 glycosyl transferase</fullName>
    </submittedName>
</protein>
<dbReference type="PANTHER" id="PTHR43630">
    <property type="entry name" value="POLY-BETA-1,6-N-ACETYL-D-GLUCOSAMINE SYNTHASE"/>
    <property type="match status" value="1"/>
</dbReference>
<dbReference type="EMBL" id="AOMD01000027">
    <property type="protein sequence ID" value="EMA43816.1"/>
    <property type="molecule type" value="Genomic_DNA"/>
</dbReference>
<evidence type="ECO:0000259" key="4">
    <source>
        <dbReference type="Pfam" id="PF00535"/>
    </source>
</evidence>
<dbReference type="Gene3D" id="3.90.550.10">
    <property type="entry name" value="Spore Coat Polysaccharide Biosynthesis Protein SpsA, Chain A"/>
    <property type="match status" value="1"/>
</dbReference>
<feature type="domain" description="Glycosyltransferase 2-like" evidence="4">
    <location>
        <begin position="52"/>
        <end position="196"/>
    </location>
</feature>
<dbReference type="InParanoid" id="M0MDJ9"/>
<name>M0MDJ9_9EURY</name>
<keyword evidence="6" id="KW-1185">Reference proteome</keyword>
<keyword evidence="3" id="KW-0812">Transmembrane</keyword>
<dbReference type="PATRIC" id="fig|1227455.4.peg.2514"/>
<organism evidence="5 6">
    <name type="scientific">Halococcus saccharolyticus DSM 5350</name>
    <dbReference type="NCBI Taxonomy" id="1227455"/>
    <lineage>
        <taxon>Archaea</taxon>
        <taxon>Methanobacteriati</taxon>
        <taxon>Methanobacteriota</taxon>
        <taxon>Stenosarchaea group</taxon>
        <taxon>Halobacteria</taxon>
        <taxon>Halobacteriales</taxon>
        <taxon>Halococcaceae</taxon>
        <taxon>Halococcus</taxon>
    </lineage>
</organism>
<dbReference type="SUPFAM" id="SSF53448">
    <property type="entry name" value="Nucleotide-diphospho-sugar transferases"/>
    <property type="match status" value="1"/>
</dbReference>
<dbReference type="Pfam" id="PF00535">
    <property type="entry name" value="Glycos_transf_2"/>
    <property type="match status" value="1"/>
</dbReference>
<dbReference type="InterPro" id="IPR029044">
    <property type="entry name" value="Nucleotide-diphossugar_trans"/>
</dbReference>
<dbReference type="PANTHER" id="PTHR43630:SF1">
    <property type="entry name" value="POLY-BETA-1,6-N-ACETYL-D-GLUCOSAMINE SYNTHASE"/>
    <property type="match status" value="1"/>
</dbReference>
<keyword evidence="1" id="KW-0328">Glycosyltransferase</keyword>
<dbReference type="STRING" id="1227455.C449_12280"/>
<reference evidence="5 6" key="1">
    <citation type="journal article" date="2014" name="PLoS Genet.">
        <title>Phylogenetically driven sequencing of extremely halophilic archaea reveals strategies for static and dynamic osmo-response.</title>
        <authorList>
            <person name="Becker E.A."/>
            <person name="Seitzer P.M."/>
            <person name="Tritt A."/>
            <person name="Larsen D."/>
            <person name="Krusor M."/>
            <person name="Yao A.I."/>
            <person name="Wu D."/>
            <person name="Madern D."/>
            <person name="Eisen J.A."/>
            <person name="Darling A.E."/>
            <person name="Facciotti M.T."/>
        </authorList>
    </citation>
    <scope>NUCLEOTIDE SEQUENCE [LARGE SCALE GENOMIC DNA]</scope>
    <source>
        <strain evidence="5 6">DSM 5350</strain>
    </source>
</reference>
<evidence type="ECO:0000256" key="2">
    <source>
        <dbReference type="ARBA" id="ARBA00022679"/>
    </source>
</evidence>
<evidence type="ECO:0000256" key="1">
    <source>
        <dbReference type="ARBA" id="ARBA00022676"/>
    </source>
</evidence>
<feature type="transmembrane region" description="Helical" evidence="3">
    <location>
        <begin position="352"/>
        <end position="370"/>
    </location>
</feature>
<dbReference type="CDD" id="cd06439">
    <property type="entry name" value="CESA_like_1"/>
    <property type="match status" value="1"/>
</dbReference>
<dbReference type="Proteomes" id="UP000011669">
    <property type="component" value="Unassembled WGS sequence"/>
</dbReference>
<accession>M0MDJ9</accession>
<dbReference type="InterPro" id="IPR001173">
    <property type="entry name" value="Glyco_trans_2-like"/>
</dbReference>